<dbReference type="OrthoDB" id="2401965at2759"/>
<dbReference type="EnsemblMetazoa" id="XM_031933299">
    <property type="protein sequence ID" value="XP_031789159"/>
    <property type="gene ID" value="LOC100114095"/>
</dbReference>
<organism evidence="5 6">
    <name type="scientific">Nasonia vitripennis</name>
    <name type="common">Parasitic wasp</name>
    <dbReference type="NCBI Taxonomy" id="7425"/>
    <lineage>
        <taxon>Eukaryota</taxon>
        <taxon>Metazoa</taxon>
        <taxon>Ecdysozoa</taxon>
        <taxon>Arthropoda</taxon>
        <taxon>Hexapoda</taxon>
        <taxon>Insecta</taxon>
        <taxon>Pterygota</taxon>
        <taxon>Neoptera</taxon>
        <taxon>Endopterygota</taxon>
        <taxon>Hymenoptera</taxon>
        <taxon>Apocrita</taxon>
        <taxon>Proctotrupomorpha</taxon>
        <taxon>Chalcidoidea</taxon>
        <taxon>Pteromalidae</taxon>
        <taxon>Pteromalinae</taxon>
        <taxon>Nasonia</taxon>
    </lineage>
</organism>
<dbReference type="Pfam" id="PF00012">
    <property type="entry name" value="HSP70"/>
    <property type="match status" value="1"/>
</dbReference>
<keyword evidence="3 4" id="KW-0067">ATP-binding</keyword>
<dbReference type="FunFam" id="3.90.640.10:FF:000010">
    <property type="entry name" value="heat shock 70 kDa protein 14"/>
    <property type="match status" value="1"/>
</dbReference>
<dbReference type="SUPFAM" id="SSF53067">
    <property type="entry name" value="Actin-like ATPase domain"/>
    <property type="match status" value="2"/>
</dbReference>
<gene>
    <name evidence="5" type="primary">100114095</name>
</gene>
<dbReference type="PROSITE" id="PS00329">
    <property type="entry name" value="HSP70_2"/>
    <property type="match status" value="1"/>
</dbReference>
<accession>A0A7M7QMC0</accession>
<protein>
    <submittedName>
        <fullName evidence="5">Uncharacterized protein</fullName>
    </submittedName>
</protein>
<dbReference type="Gene3D" id="3.30.420.40">
    <property type="match status" value="2"/>
</dbReference>
<dbReference type="GO" id="GO:0140662">
    <property type="term" value="F:ATP-dependent protein folding chaperone"/>
    <property type="evidence" value="ECO:0007669"/>
    <property type="project" value="InterPro"/>
</dbReference>
<sequence length="543" mass="60820">MARSRRILSVTYQPRIHPRKMSEVPSIGIDLGTTNTVIAAWIPETNKDLNSTKSSGTVNIIANSKGHRTTPSCVAFNEKERLIGTSALSQGQRNSKNTIYSSKRLIGREFDNEVKAESEHWPFAVVDKEGRPFYEVNHKSEIKYYSPQDIASMILEYVKQFAESYLTKKITDVVITVPANFNTIQREATKFAGEMAVLNVSIISEPIAAALAYGLNHKINYNDYVLIFDLGGGTFDVSVVTMQNDILIVEATSGDQHLGGEDFTNILLEHFTKEFNSKYDCEIQVNEVSVKRLYNACENAKLELSDSASANIDEFALFDGHDFCATITRDKFEELCDNLFQKILKSVELVLSDAKVQKSDIKNIVLVGGSTRILKIQDMLKDFFGKELDKSINPDEAVAYGAALQASMIHGNMENLLLVDVTPLSLGVQVGENEMSILIKRNTRLPFSKARNYTTARDNQQKVEIKVYEGEDKNVNNNLFLDKFTLMNIPPGPKGTPTIIVTFDMNNNGILIVSAVIKSNEHLTKKIHIDRRRCFSHEKKNPS</sequence>
<dbReference type="InterPro" id="IPR043129">
    <property type="entry name" value="ATPase_NBD"/>
</dbReference>
<dbReference type="Gene3D" id="3.90.640.10">
    <property type="entry name" value="Actin, Chain A, domain 4"/>
    <property type="match status" value="1"/>
</dbReference>
<evidence type="ECO:0000256" key="2">
    <source>
        <dbReference type="ARBA" id="ARBA00022741"/>
    </source>
</evidence>
<dbReference type="FunFam" id="3.30.30.30:FF:000005">
    <property type="entry name" value="Heat shock protein ssb1"/>
    <property type="match status" value="1"/>
</dbReference>
<evidence type="ECO:0000256" key="4">
    <source>
        <dbReference type="RuleBase" id="RU003322"/>
    </source>
</evidence>
<dbReference type="CDD" id="cd24028">
    <property type="entry name" value="ASKHA_NBD_HSP70_HSPA1-like"/>
    <property type="match status" value="1"/>
</dbReference>
<proteinExistence type="inferred from homology"/>
<dbReference type="GO" id="GO:0005524">
    <property type="term" value="F:ATP binding"/>
    <property type="evidence" value="ECO:0007669"/>
    <property type="project" value="UniProtKB-KW"/>
</dbReference>
<comment type="similarity">
    <text evidence="1 4">Belongs to the heat shock protein 70 family.</text>
</comment>
<dbReference type="PANTHER" id="PTHR19375">
    <property type="entry name" value="HEAT SHOCK PROTEIN 70KDA"/>
    <property type="match status" value="1"/>
</dbReference>
<name>A0A7M7QMC0_NASVI</name>
<dbReference type="SUPFAM" id="SSF100920">
    <property type="entry name" value="Heat shock protein 70kD (HSP70), peptide-binding domain"/>
    <property type="match status" value="1"/>
</dbReference>
<dbReference type="SMR" id="A0A7M7QMC0"/>
<evidence type="ECO:0000256" key="1">
    <source>
        <dbReference type="ARBA" id="ARBA00007381"/>
    </source>
</evidence>
<dbReference type="Gene3D" id="3.30.30.30">
    <property type="match status" value="1"/>
</dbReference>
<keyword evidence="6" id="KW-1185">Reference proteome</keyword>
<evidence type="ECO:0000313" key="6">
    <source>
        <dbReference type="Proteomes" id="UP000002358"/>
    </source>
</evidence>
<dbReference type="Proteomes" id="UP000002358">
    <property type="component" value="Unassembled WGS sequence"/>
</dbReference>
<dbReference type="InterPro" id="IPR013126">
    <property type="entry name" value="Hsp_70_fam"/>
</dbReference>
<evidence type="ECO:0000256" key="3">
    <source>
        <dbReference type="ARBA" id="ARBA00022840"/>
    </source>
</evidence>
<dbReference type="AlphaFoldDB" id="A0A7M7QMC0"/>
<reference evidence="5" key="1">
    <citation type="submission" date="2021-01" db="UniProtKB">
        <authorList>
            <consortium name="EnsemblMetazoa"/>
        </authorList>
    </citation>
    <scope>IDENTIFICATION</scope>
</reference>
<evidence type="ECO:0000313" key="5">
    <source>
        <dbReference type="EnsemblMetazoa" id="XP_031789159"/>
    </source>
</evidence>
<dbReference type="PRINTS" id="PR00301">
    <property type="entry name" value="HEATSHOCK70"/>
</dbReference>
<dbReference type="Gene3D" id="2.60.34.10">
    <property type="entry name" value="Substrate Binding Domain Of DNAk, Chain A, domain 1"/>
    <property type="match status" value="1"/>
</dbReference>
<keyword evidence="2 4" id="KW-0547">Nucleotide-binding</keyword>
<dbReference type="InterPro" id="IPR029047">
    <property type="entry name" value="HSP70_peptide-bd_sf"/>
</dbReference>
<dbReference type="InterPro" id="IPR018181">
    <property type="entry name" value="Heat_shock_70_CS"/>
</dbReference>
<dbReference type="InParanoid" id="A0A7M7QMC0"/>